<dbReference type="InterPro" id="IPR009081">
    <property type="entry name" value="PP-bd_ACP"/>
</dbReference>
<protein>
    <submittedName>
        <fullName evidence="2">Acyl carrier protein</fullName>
    </submittedName>
</protein>
<dbReference type="Pfam" id="PF00550">
    <property type="entry name" value="PP-binding"/>
    <property type="match status" value="1"/>
</dbReference>
<name>A0ABV8T2H4_9GAMM</name>
<accession>A0ABV8T2H4</accession>
<gene>
    <name evidence="2" type="ORF">ACFPN2_30225</name>
</gene>
<dbReference type="Gene3D" id="1.10.1200.10">
    <property type="entry name" value="ACP-like"/>
    <property type="match status" value="1"/>
</dbReference>
<comment type="caution">
    <text evidence="2">The sequence shown here is derived from an EMBL/GenBank/DDBJ whole genome shotgun (WGS) entry which is preliminary data.</text>
</comment>
<proteinExistence type="predicted"/>
<dbReference type="InterPro" id="IPR036736">
    <property type="entry name" value="ACP-like_sf"/>
</dbReference>
<dbReference type="RefSeq" id="WP_380603669.1">
    <property type="nucleotide sequence ID" value="NZ_JBHSDU010000015.1"/>
</dbReference>
<evidence type="ECO:0000259" key="1">
    <source>
        <dbReference type="PROSITE" id="PS50075"/>
    </source>
</evidence>
<sequence>MEQRIKAVMARIMGVSPESIGDDASPANVARWDSLRHMKLMLALEEEFNVELSEEQIVGMTDYAQIAKTLKGASAS</sequence>
<evidence type="ECO:0000313" key="2">
    <source>
        <dbReference type="EMBL" id="MFC4313392.1"/>
    </source>
</evidence>
<organism evidence="2 3">
    <name type="scientific">Steroidobacter flavus</name>
    <dbReference type="NCBI Taxonomy" id="1842136"/>
    <lineage>
        <taxon>Bacteria</taxon>
        <taxon>Pseudomonadati</taxon>
        <taxon>Pseudomonadota</taxon>
        <taxon>Gammaproteobacteria</taxon>
        <taxon>Steroidobacterales</taxon>
        <taxon>Steroidobacteraceae</taxon>
        <taxon>Steroidobacter</taxon>
    </lineage>
</organism>
<dbReference type="EMBL" id="JBHSDU010000015">
    <property type="protein sequence ID" value="MFC4313392.1"/>
    <property type="molecule type" value="Genomic_DNA"/>
</dbReference>
<reference evidence="3" key="1">
    <citation type="journal article" date="2019" name="Int. J. Syst. Evol. Microbiol.">
        <title>The Global Catalogue of Microorganisms (GCM) 10K type strain sequencing project: providing services to taxonomists for standard genome sequencing and annotation.</title>
        <authorList>
            <consortium name="The Broad Institute Genomics Platform"/>
            <consortium name="The Broad Institute Genome Sequencing Center for Infectious Disease"/>
            <person name="Wu L."/>
            <person name="Ma J."/>
        </authorList>
    </citation>
    <scope>NUCLEOTIDE SEQUENCE [LARGE SCALE GENOMIC DNA]</scope>
    <source>
        <strain evidence="3">CGMCC 1.10759</strain>
    </source>
</reference>
<keyword evidence="3" id="KW-1185">Reference proteome</keyword>
<dbReference type="Proteomes" id="UP001595904">
    <property type="component" value="Unassembled WGS sequence"/>
</dbReference>
<dbReference type="SUPFAM" id="SSF47336">
    <property type="entry name" value="ACP-like"/>
    <property type="match status" value="1"/>
</dbReference>
<feature type="domain" description="Carrier" evidence="1">
    <location>
        <begin position="1"/>
        <end position="74"/>
    </location>
</feature>
<evidence type="ECO:0000313" key="3">
    <source>
        <dbReference type="Proteomes" id="UP001595904"/>
    </source>
</evidence>
<dbReference type="PROSITE" id="PS50075">
    <property type="entry name" value="CARRIER"/>
    <property type="match status" value="1"/>
</dbReference>